<gene>
    <name evidence="1" type="ORF">FK530_02380</name>
</gene>
<dbReference type="EMBL" id="VIGX01000001">
    <property type="protein sequence ID" value="TWS30733.1"/>
    <property type="molecule type" value="Genomic_DNA"/>
</dbReference>
<dbReference type="Proteomes" id="UP000319375">
    <property type="component" value="Unassembled WGS sequence"/>
</dbReference>
<dbReference type="RefSeq" id="WP_146485365.1">
    <property type="nucleotide sequence ID" value="NZ_VIGX01000001.1"/>
</dbReference>
<proteinExistence type="predicted"/>
<dbReference type="InterPro" id="IPR021373">
    <property type="entry name" value="DUF2993"/>
</dbReference>
<dbReference type="Pfam" id="PF11209">
    <property type="entry name" value="LmeA"/>
    <property type="match status" value="1"/>
</dbReference>
<dbReference type="OrthoDB" id="3215846at2"/>
<comment type="caution">
    <text evidence="1">The sequence shown here is derived from an EMBL/GenBank/DDBJ whole genome shotgun (WGS) entry which is preliminary data.</text>
</comment>
<evidence type="ECO:0000313" key="2">
    <source>
        <dbReference type="Proteomes" id="UP000319375"/>
    </source>
</evidence>
<name>A0A5C5S838_9ACTN</name>
<reference evidence="1 2" key="1">
    <citation type="submission" date="2019-06" db="EMBL/GenBank/DDBJ databases">
        <title>Tsukamurella conjunctivitidis sp. nov., Tsukamurella assacharolytica sp. nov. and Tsukamurella sputae sp. nov. isolated from patients with conjunctivitis, bacteraemia (lymphoma) and respiratory infection (sputum) in Hong Kong.</title>
        <authorList>
            <person name="Teng J.L.L."/>
            <person name="Lee H.H."/>
            <person name="Fong J.Y.H."/>
            <person name="Fok K.M.N."/>
            <person name="Lau S.K.P."/>
            <person name="Woo P.C.Y."/>
        </authorList>
    </citation>
    <scope>NUCLEOTIDE SEQUENCE [LARGE SCALE GENOMIC DNA]</scope>
    <source>
        <strain evidence="1 2">HKU72</strain>
    </source>
</reference>
<sequence>MTQGQGRAWIRRVLIALAALLAVALVAELGSAATAEYRLSRELRAGAGLSDDPEVTIGGFPYLTSGGQHSKLTIAVPATVHGRSARLEAEMADVRIPGGLVPTFGPDTPITAGHVESRVRLDQKAVGRFMDIVDLQVHTPAPKRPGAGSPADGYVKASKGIVLTGTVPLPTPAEPKRTVLISVAADFATEGDAISVRATGIYSGPEDHAKADLQPGEDRAVLAAFTRVLPAMALPFGIAPTGARAENADVVLLGEADGATVTPGAFYRPLARPAS</sequence>
<dbReference type="AlphaFoldDB" id="A0A5C5S838"/>
<organism evidence="1 2">
    <name type="scientific">Tsukamurella conjunctivitidis</name>
    <dbReference type="NCBI Taxonomy" id="2592068"/>
    <lineage>
        <taxon>Bacteria</taxon>
        <taxon>Bacillati</taxon>
        <taxon>Actinomycetota</taxon>
        <taxon>Actinomycetes</taxon>
        <taxon>Mycobacteriales</taxon>
        <taxon>Tsukamurellaceae</taxon>
        <taxon>Tsukamurella</taxon>
    </lineage>
</organism>
<keyword evidence="2" id="KW-1185">Reference proteome</keyword>
<protein>
    <submittedName>
        <fullName evidence="1">DUF2993 domain-containing protein</fullName>
    </submittedName>
</protein>
<accession>A0A5C5S838</accession>
<evidence type="ECO:0000313" key="1">
    <source>
        <dbReference type="EMBL" id="TWS30733.1"/>
    </source>
</evidence>